<accession>A0ABR4M6P1</accession>
<dbReference type="GeneID" id="98139875"/>
<dbReference type="Proteomes" id="UP001610432">
    <property type="component" value="Unassembled WGS sequence"/>
</dbReference>
<evidence type="ECO:0000313" key="2">
    <source>
        <dbReference type="Proteomes" id="UP001610432"/>
    </source>
</evidence>
<name>A0ABR4M6P1_9EURO</name>
<reference evidence="1 2" key="1">
    <citation type="submission" date="2024-07" db="EMBL/GenBank/DDBJ databases">
        <title>Section-level genome sequencing and comparative genomics of Aspergillus sections Usti and Cavernicolus.</title>
        <authorList>
            <consortium name="Lawrence Berkeley National Laboratory"/>
            <person name="Nybo J.L."/>
            <person name="Vesth T.C."/>
            <person name="Theobald S."/>
            <person name="Frisvad J.C."/>
            <person name="Larsen T.O."/>
            <person name="Kjaerboelling I."/>
            <person name="Rothschild-Mancinelli K."/>
            <person name="Lyhne E.K."/>
            <person name="Kogle M.E."/>
            <person name="Barry K."/>
            <person name="Clum A."/>
            <person name="Na H."/>
            <person name="Ledsgaard L."/>
            <person name="Lin J."/>
            <person name="Lipzen A."/>
            <person name="Kuo A."/>
            <person name="Riley R."/>
            <person name="Mondo S."/>
            <person name="Labutti K."/>
            <person name="Haridas S."/>
            <person name="Pangalinan J."/>
            <person name="Salamov A.A."/>
            <person name="Simmons B.A."/>
            <person name="Magnuson J.K."/>
            <person name="Chen J."/>
            <person name="Drula E."/>
            <person name="Henrissat B."/>
            <person name="Wiebenga A."/>
            <person name="Lubbers R.J."/>
            <person name="Gomes A.C."/>
            <person name="Macurrencykelacurrency M.R."/>
            <person name="Stajich J."/>
            <person name="Grigoriev I.V."/>
            <person name="Mortensen U.H."/>
            <person name="De Vries R.P."/>
            <person name="Baker S.E."/>
            <person name="Andersen M.R."/>
        </authorList>
    </citation>
    <scope>NUCLEOTIDE SEQUENCE [LARGE SCALE GENOMIC DNA]</scope>
    <source>
        <strain evidence="1 2">CBS 449.75</strain>
    </source>
</reference>
<protein>
    <submittedName>
        <fullName evidence="1">Uncharacterized protein</fullName>
    </submittedName>
</protein>
<sequence length="152" mass="16140">MSCRAVFGPKICLILRSTAFLQKKGHCYARDTVIQPIRLQAIQAARDYLDPSSSDQDPGDMKCCAQRNLNRMGLVTGLPGLAASPGRSAVVLPFVLCACYSSLACIIRLTSSCDSTSSQSAKDTCSSRSSLVHLLASRSCSRSGTSADSTAR</sequence>
<keyword evidence="2" id="KW-1185">Reference proteome</keyword>
<evidence type="ECO:0000313" key="1">
    <source>
        <dbReference type="EMBL" id="KAL2872280.1"/>
    </source>
</evidence>
<dbReference type="EMBL" id="JBFXLQ010000001">
    <property type="protein sequence ID" value="KAL2872280.1"/>
    <property type="molecule type" value="Genomic_DNA"/>
</dbReference>
<organism evidence="1 2">
    <name type="scientific">Aspergillus lucknowensis</name>
    <dbReference type="NCBI Taxonomy" id="176173"/>
    <lineage>
        <taxon>Eukaryota</taxon>
        <taxon>Fungi</taxon>
        <taxon>Dikarya</taxon>
        <taxon>Ascomycota</taxon>
        <taxon>Pezizomycotina</taxon>
        <taxon>Eurotiomycetes</taxon>
        <taxon>Eurotiomycetidae</taxon>
        <taxon>Eurotiales</taxon>
        <taxon>Aspergillaceae</taxon>
        <taxon>Aspergillus</taxon>
        <taxon>Aspergillus subgen. Nidulantes</taxon>
    </lineage>
</organism>
<gene>
    <name evidence="1" type="ORF">BJX67DRAFT_1519</name>
</gene>
<proteinExistence type="predicted"/>
<comment type="caution">
    <text evidence="1">The sequence shown here is derived from an EMBL/GenBank/DDBJ whole genome shotgun (WGS) entry which is preliminary data.</text>
</comment>
<dbReference type="RefSeq" id="XP_070891259.1">
    <property type="nucleotide sequence ID" value="XM_071024803.1"/>
</dbReference>